<evidence type="ECO:0000313" key="5">
    <source>
        <dbReference type="Proteomes" id="UP000824998"/>
    </source>
</evidence>
<dbReference type="Pfam" id="PF11817">
    <property type="entry name" value="Foie-gras_1"/>
    <property type="match status" value="1"/>
</dbReference>
<proteinExistence type="predicted"/>
<dbReference type="PANTHER" id="PTHR14374:SF0">
    <property type="entry name" value="TRAFFICKING PROTEIN PARTICLE COMPLEX SUBUNIT 11"/>
    <property type="match status" value="1"/>
</dbReference>
<feature type="compositionally biased region" description="Low complexity" evidence="1">
    <location>
        <begin position="273"/>
        <end position="282"/>
    </location>
</feature>
<feature type="domain" description="Gryzun putative trafficking through Golgi" evidence="2">
    <location>
        <begin position="631"/>
        <end position="1204"/>
    </location>
</feature>
<dbReference type="Proteomes" id="UP000824998">
    <property type="component" value="Unassembled WGS sequence"/>
</dbReference>
<protein>
    <submittedName>
        <fullName evidence="4">Gryzun, putative trafficking through golgi-domain-containing protein</fullName>
    </submittedName>
</protein>
<dbReference type="EMBL" id="MU251358">
    <property type="protein sequence ID" value="KAG9239451.1"/>
    <property type="molecule type" value="Genomic_DNA"/>
</dbReference>
<evidence type="ECO:0000313" key="4">
    <source>
        <dbReference type="EMBL" id="KAG9239451.1"/>
    </source>
</evidence>
<dbReference type="Pfam" id="PF07919">
    <property type="entry name" value="Gryzun"/>
    <property type="match status" value="1"/>
</dbReference>
<feature type="domain" description="Trafficking protein particle complex subunit 11" evidence="3">
    <location>
        <begin position="333"/>
        <end position="602"/>
    </location>
</feature>
<evidence type="ECO:0000259" key="3">
    <source>
        <dbReference type="Pfam" id="PF11817"/>
    </source>
</evidence>
<evidence type="ECO:0000256" key="1">
    <source>
        <dbReference type="SAM" id="MobiDB-lite"/>
    </source>
</evidence>
<dbReference type="PANTHER" id="PTHR14374">
    <property type="entry name" value="FOIE GRAS"/>
    <property type="match status" value="1"/>
</dbReference>
<dbReference type="AlphaFoldDB" id="A0A9P7YTH8"/>
<feature type="region of interest" description="Disordered" evidence="1">
    <location>
        <begin position="260"/>
        <end position="282"/>
    </location>
</feature>
<accession>A0A9P7YTH8</accession>
<dbReference type="InterPro" id="IPR021773">
    <property type="entry name" value="TPC11"/>
</dbReference>
<dbReference type="InterPro" id="IPR012880">
    <property type="entry name" value="Gryzun"/>
</dbReference>
<name>A0A9P7YTH8_9HELO</name>
<comment type="caution">
    <text evidence="4">The sequence shown here is derived from an EMBL/GenBank/DDBJ whole genome shotgun (WGS) entry which is preliminary data.</text>
</comment>
<keyword evidence="5" id="KW-1185">Reference proteome</keyword>
<reference evidence="4" key="1">
    <citation type="journal article" date="2021" name="IMA Fungus">
        <title>Genomic characterization of three marine fungi, including Emericellopsis atlantica sp. nov. with signatures of a generalist lifestyle and marine biomass degradation.</title>
        <authorList>
            <person name="Hagestad O.C."/>
            <person name="Hou L."/>
            <person name="Andersen J.H."/>
            <person name="Hansen E.H."/>
            <person name="Altermark B."/>
            <person name="Li C."/>
            <person name="Kuhnert E."/>
            <person name="Cox R.J."/>
            <person name="Crous P.W."/>
            <person name="Spatafora J.W."/>
            <person name="Lail K."/>
            <person name="Amirebrahimi M."/>
            <person name="Lipzen A."/>
            <person name="Pangilinan J."/>
            <person name="Andreopoulos W."/>
            <person name="Hayes R.D."/>
            <person name="Ng V."/>
            <person name="Grigoriev I.V."/>
            <person name="Jackson S.A."/>
            <person name="Sutton T.D.S."/>
            <person name="Dobson A.D.W."/>
            <person name="Rama T."/>
        </authorList>
    </citation>
    <scope>NUCLEOTIDE SEQUENCE</scope>
    <source>
        <strain evidence="4">TRa018bII</strain>
    </source>
</reference>
<evidence type="ECO:0000259" key="2">
    <source>
        <dbReference type="Pfam" id="PF07919"/>
    </source>
</evidence>
<feature type="region of interest" description="Disordered" evidence="1">
    <location>
        <begin position="862"/>
        <end position="882"/>
    </location>
</feature>
<sequence>MDGYAPAFVAHNLPLLVVSGLETLDEPRSATPGTSITSEIPSVESDDAQVLLGHFKANDASDLAWNGREHSRRNKFRVKTIAREYTLPMRHAAPAAIPQPTSQISKPVLHSALSPLTPSSTLYPDGLIDAKWIEKHQYHVPSAYVVFYTFTSNPNLSSKLDNQLKSDINNIKTTLCQSGYKTRLVVALLSENSVVQSPDVEDRLANIRKNTGLDSKTSFFFLPPQSSPVELRTFVDTITSTIYPLCIEYYRDLSKHARRKRNRGIVPPPTAPPTSGTSQTLSSQGWNIRYDFKLGVFSEFRQEMDAAVRSYESGYEGLLGPDVLEAIASWGPRWNEYRLLADVLAIRILRCLLWNGNSTTAVRRWQQHRERIRDFVDRRGKGSSTYGWEAWEARWATIMGEMVVKVSISDFAPENGDTYLPPEKSIAIGERLRPWELLHHPGYWFFTASKHSISRRNLALAMPEEDRAPPGVSPASQIVNKSHTYDDYLCPEPHVEYPLPGHNGFNHSASIIFTLSNATAEFETRGQRRLVQELQLLSAKESMRRELWNDALMILRTLWLKMSYRKEGWWNAVEEVGWALRNAALHAGDGVSVVSVDWELMNNSFAHHPSWHYDITRSLEGISMLRSKPMVVLHNAEVHSFLSATFTFEHTEGKVGDACRSQCTVTSTALPASVPVAINGINIEFLGSMKELVIRHMSDGETGNQRPRLFKEIALTEVVEDGRAKQTGHADLTFRPGQMKVFEFKSSLREDGDVKAVSATFTITSASFDLDYVHTFEQMSTPDLWWGQAGMKKKIARSDASSLTVLPKPPKMELRFIGLQGQYYTNEGICLDLEALNEEDVDAIANLEVSLHGDGAPPVRIVASDKSPPSSPTKEEEGDLQEGTQLGRIASGASSRVRILIPPIDLPAVYELAIKASYNLVLDLETPVSRSITLQLDVINPFEANYDFSPRIHPDPWPSFFAHEEAVDTIKVVEYPKAYGLSQKWCLAARYASFASEDVIVEDIDVAVIGVNGSIICSTKKQASLPTCGLVVSPRTLEEAQFDVCTQKKSLDDRGTATLDVSLAIKWRRKVESSPINTSTLAVPRLLVSSSEPRVLAAVSYSESITAMIHFDVTIENPSNHFLTFGLTMEPSEMFAFSGVKQSTLQLVPLSRRTIKFRLLPSIRGDWIGPIHCVIKDRYFQKILKMAPTEGMKVDKEGILIWVPPEEEP</sequence>
<dbReference type="OrthoDB" id="6278596at2759"/>
<organism evidence="4 5">
    <name type="scientific">Amylocarpus encephaloides</name>
    <dbReference type="NCBI Taxonomy" id="45428"/>
    <lineage>
        <taxon>Eukaryota</taxon>
        <taxon>Fungi</taxon>
        <taxon>Dikarya</taxon>
        <taxon>Ascomycota</taxon>
        <taxon>Pezizomycotina</taxon>
        <taxon>Leotiomycetes</taxon>
        <taxon>Helotiales</taxon>
        <taxon>Helotiales incertae sedis</taxon>
        <taxon>Amylocarpus</taxon>
    </lineage>
</organism>
<gene>
    <name evidence="4" type="ORF">BJ875DRAFT_391072</name>
</gene>